<evidence type="ECO:0000259" key="1">
    <source>
        <dbReference type="SMART" id="SM00460"/>
    </source>
</evidence>
<gene>
    <name evidence="2" type="ORF">FRZ54_03260</name>
</gene>
<evidence type="ECO:0000313" key="3">
    <source>
        <dbReference type="Proteomes" id="UP000321479"/>
    </source>
</evidence>
<dbReference type="Pfam" id="PF01841">
    <property type="entry name" value="Transglut_core"/>
    <property type="match status" value="1"/>
</dbReference>
<organism evidence="2 3">
    <name type="scientific">Mucilaginibacter ginsenosidivorans</name>
    <dbReference type="NCBI Taxonomy" id="398053"/>
    <lineage>
        <taxon>Bacteria</taxon>
        <taxon>Pseudomonadati</taxon>
        <taxon>Bacteroidota</taxon>
        <taxon>Sphingobacteriia</taxon>
        <taxon>Sphingobacteriales</taxon>
        <taxon>Sphingobacteriaceae</taxon>
        <taxon>Mucilaginibacter</taxon>
    </lineage>
</organism>
<dbReference type="EMBL" id="CP042436">
    <property type="protein sequence ID" value="QEC61640.1"/>
    <property type="molecule type" value="Genomic_DNA"/>
</dbReference>
<accession>A0A5B8URE5</accession>
<proteinExistence type="predicted"/>
<protein>
    <recommendedName>
        <fullName evidence="1">Transglutaminase-like domain-containing protein</fullName>
    </recommendedName>
</protein>
<dbReference type="KEGG" id="mgin:FRZ54_03260"/>
<keyword evidence="3" id="KW-1185">Reference proteome</keyword>
<dbReference type="AlphaFoldDB" id="A0A5B8URE5"/>
<reference evidence="2 3" key="1">
    <citation type="journal article" date="2017" name="Curr. Microbiol.">
        <title>Mucilaginibacter ginsenosidivorans sp. nov., Isolated from Soil of Ginseng Field.</title>
        <authorList>
            <person name="Kim M.M."/>
            <person name="Siddiqi M.Z."/>
            <person name="Im W.T."/>
        </authorList>
    </citation>
    <scope>NUCLEOTIDE SEQUENCE [LARGE SCALE GENOMIC DNA]</scope>
    <source>
        <strain evidence="2 3">Gsoil 3017</strain>
    </source>
</reference>
<dbReference type="InterPro" id="IPR052557">
    <property type="entry name" value="CAP/Cytokinesis_protein"/>
</dbReference>
<sequence length="372" mass="42277">MYPLTLVMMRSKALILILFAVIQNSFVYAYRITDTTDKRLYDHARNTPADVTMDLGKLVAYLEQPASGQREIVKVFSYWIMLNISYDISGFLQDVYNTDGINGTLRTKKGVCQDYSELFKAMCDAAGIKCYIIRGYAKAFNYRPGEAFSKANHAWNVVWLDNQYRLMDLTWSSGYLRYEAGGLHYYMQPDTSQVFISPEAFVEKHLPADPKWQLLSHPIPMNAFIRSDSYNSMLRDTLKYYNYADSIATFEKLDKDAQELKEADNAYSFYPAIGDYAYHYYNLAVTCSNAAIDEYNAAVTSYNKSIDDTGSAVASGNYNKTVVSNALTNYQKAIKLLSRIHNYSDDQISASALLSKCIMGLEATTELMKTLR</sequence>
<dbReference type="SMART" id="SM00460">
    <property type="entry name" value="TGc"/>
    <property type="match status" value="1"/>
</dbReference>
<name>A0A5B8URE5_9SPHI</name>
<dbReference type="InterPro" id="IPR038765">
    <property type="entry name" value="Papain-like_cys_pep_sf"/>
</dbReference>
<dbReference type="PANTHER" id="PTHR46333">
    <property type="entry name" value="CYTOKINESIS PROTEIN 3"/>
    <property type="match status" value="1"/>
</dbReference>
<feature type="domain" description="Transglutaminase-like" evidence="1">
    <location>
        <begin position="104"/>
        <end position="171"/>
    </location>
</feature>
<dbReference type="Proteomes" id="UP000321479">
    <property type="component" value="Chromosome"/>
</dbReference>
<dbReference type="OrthoDB" id="9788327at2"/>
<dbReference type="GO" id="GO:0005737">
    <property type="term" value="C:cytoplasm"/>
    <property type="evidence" value="ECO:0007669"/>
    <property type="project" value="TreeGrafter"/>
</dbReference>
<evidence type="ECO:0000313" key="2">
    <source>
        <dbReference type="EMBL" id="QEC61640.1"/>
    </source>
</evidence>
<dbReference type="SUPFAM" id="SSF54001">
    <property type="entry name" value="Cysteine proteinases"/>
    <property type="match status" value="1"/>
</dbReference>
<dbReference type="PANTHER" id="PTHR46333:SF2">
    <property type="entry name" value="CYTOKINESIS PROTEIN 3"/>
    <property type="match status" value="1"/>
</dbReference>
<dbReference type="Gene3D" id="3.10.620.30">
    <property type="match status" value="1"/>
</dbReference>
<dbReference type="InterPro" id="IPR002931">
    <property type="entry name" value="Transglutaminase-like"/>
</dbReference>